<accession>A0A329CH04</accession>
<comment type="caution">
    <text evidence="1">The sequence shown here is derived from an EMBL/GenBank/DDBJ whole genome shotgun (WGS) entry which is preliminary data.</text>
</comment>
<dbReference type="AlphaFoldDB" id="A0A329CH04"/>
<dbReference type="Proteomes" id="UP000248918">
    <property type="component" value="Unassembled WGS sequence"/>
</dbReference>
<organism evidence="1 2">
    <name type="scientific">Paraburkholderia bryophila</name>
    <dbReference type="NCBI Taxonomy" id="420952"/>
    <lineage>
        <taxon>Bacteria</taxon>
        <taxon>Pseudomonadati</taxon>
        <taxon>Pseudomonadota</taxon>
        <taxon>Betaproteobacteria</taxon>
        <taxon>Burkholderiales</taxon>
        <taxon>Burkholderiaceae</taxon>
        <taxon>Paraburkholderia</taxon>
    </lineage>
</organism>
<evidence type="ECO:0000313" key="1">
    <source>
        <dbReference type="EMBL" id="RAS33267.1"/>
    </source>
</evidence>
<dbReference type="OrthoDB" id="9129665at2"/>
<sequence length="160" mass="17039">MKWQSARLANVWPIVRLLVCSGLLFAAGCSWFGPTKTALRGVTVIAQNGANNASATALDFVYVYDATSAAVLPRTGPDWFAHRAALLSSLGPKVEAVSVQLPPNQSSAPVPLPARYKKALVVYCYVNFVAPAGQGVADLTQYKRVVITLGPQTVTYDGTQ</sequence>
<evidence type="ECO:0008006" key="3">
    <source>
        <dbReference type="Google" id="ProtNLM"/>
    </source>
</evidence>
<reference evidence="1 2" key="1">
    <citation type="submission" date="2018-06" db="EMBL/GenBank/DDBJ databases">
        <title>Genomic Encyclopedia of Type Strains, Phase III (KMG-III): the genomes of soil and plant-associated and newly described type strains.</title>
        <authorList>
            <person name="Whitman W."/>
        </authorList>
    </citation>
    <scope>NUCLEOTIDE SEQUENCE [LARGE SCALE GENOMIC DNA]</scope>
    <source>
        <strain evidence="1 2">LMG 23644</strain>
    </source>
</reference>
<gene>
    <name evidence="1" type="ORF">BX591_107184</name>
</gene>
<evidence type="ECO:0000313" key="2">
    <source>
        <dbReference type="Proteomes" id="UP000248918"/>
    </source>
</evidence>
<name>A0A329CH04_9BURK</name>
<dbReference type="EMBL" id="QLTK01000007">
    <property type="protein sequence ID" value="RAS33267.1"/>
    <property type="molecule type" value="Genomic_DNA"/>
</dbReference>
<dbReference type="PROSITE" id="PS51257">
    <property type="entry name" value="PROKAR_LIPOPROTEIN"/>
    <property type="match status" value="1"/>
</dbReference>
<protein>
    <recommendedName>
        <fullName evidence="3">Type VI secretion system protein</fullName>
    </recommendedName>
</protein>
<proteinExistence type="predicted"/>
<dbReference type="RefSeq" id="WP_111932124.1">
    <property type="nucleotide sequence ID" value="NZ_CADFFP010000008.1"/>
</dbReference>